<dbReference type="GO" id="GO:0003677">
    <property type="term" value="F:DNA binding"/>
    <property type="evidence" value="ECO:0007669"/>
    <property type="project" value="UniProtKB-KW"/>
</dbReference>
<dbReference type="FunFam" id="3.40.1410.10:FF:000008">
    <property type="entry name" value="Transcriptional regulator, GntR family"/>
    <property type="match status" value="1"/>
</dbReference>
<dbReference type="SMART" id="SM00866">
    <property type="entry name" value="UTRA"/>
    <property type="match status" value="1"/>
</dbReference>
<dbReference type="SMART" id="SM00345">
    <property type="entry name" value="HTH_GNTR"/>
    <property type="match status" value="1"/>
</dbReference>
<dbReference type="InterPro" id="IPR011663">
    <property type="entry name" value="UTRA"/>
</dbReference>
<evidence type="ECO:0000256" key="3">
    <source>
        <dbReference type="ARBA" id="ARBA00023125"/>
    </source>
</evidence>
<dbReference type="HOGENOM" id="CLU_063236_5_0_9"/>
<proteinExistence type="predicted"/>
<keyword evidence="1" id="KW-0678">Repressor</keyword>
<evidence type="ECO:0000259" key="5">
    <source>
        <dbReference type="PROSITE" id="PS50949"/>
    </source>
</evidence>
<feature type="domain" description="HTH gntR-type" evidence="5">
    <location>
        <begin position="1"/>
        <end position="68"/>
    </location>
</feature>
<protein>
    <submittedName>
        <fullName evidence="6">GntR family transcriptional regulator</fullName>
    </submittedName>
</protein>
<dbReference type="GO" id="GO:0045892">
    <property type="term" value="P:negative regulation of DNA-templated transcription"/>
    <property type="evidence" value="ECO:0007669"/>
    <property type="project" value="TreeGrafter"/>
</dbReference>
<dbReference type="CDD" id="cd07377">
    <property type="entry name" value="WHTH_GntR"/>
    <property type="match status" value="1"/>
</dbReference>
<dbReference type="PROSITE" id="PS50949">
    <property type="entry name" value="HTH_GNTR"/>
    <property type="match status" value="1"/>
</dbReference>
<dbReference type="PANTHER" id="PTHR44846:SF5">
    <property type="entry name" value="HTH-TYPE TRANSCRIPTIONAL REGULATOR GMUR"/>
    <property type="match status" value="1"/>
</dbReference>
<sequence>MKYQVISEEIRHRIESGFYPLDQPLPDEHSLVEEFSCSRMTVKRALDVLASEGIVFRKRGHGTFIVQSSFQSDYIHVGTNETLGFTSLMKEKKVTSKLISFDMIAPTAEVASYLAISEDTPVYHHIRVRCVDDNPHVIEETYMPTPLIPGITPTILHNSVYAYMEKELGLKIAGSRRRIRAEQATAQDMEELGLSENEPVLVIEQVAYLNTGIAFEYSFARHRFDKFEITTVNINAK</sequence>
<dbReference type="SUPFAM" id="SSF64288">
    <property type="entry name" value="Chorismate lyase-like"/>
    <property type="match status" value="1"/>
</dbReference>
<evidence type="ECO:0000313" key="6">
    <source>
        <dbReference type="EMBL" id="AIF67980.1"/>
    </source>
</evidence>
<dbReference type="InterPro" id="IPR000524">
    <property type="entry name" value="Tscrpt_reg_HTH_GntR"/>
</dbReference>
<keyword evidence="3" id="KW-0238">DNA-binding</keyword>
<evidence type="ECO:0000256" key="1">
    <source>
        <dbReference type="ARBA" id="ARBA00022491"/>
    </source>
</evidence>
<keyword evidence="2" id="KW-0805">Transcription regulation</keyword>
<dbReference type="PRINTS" id="PR00035">
    <property type="entry name" value="HTHGNTR"/>
</dbReference>
<evidence type="ECO:0000256" key="2">
    <source>
        <dbReference type="ARBA" id="ARBA00023015"/>
    </source>
</evidence>
<dbReference type="GO" id="GO:0003700">
    <property type="term" value="F:DNA-binding transcription factor activity"/>
    <property type="evidence" value="ECO:0007669"/>
    <property type="project" value="InterPro"/>
</dbReference>
<dbReference type="PANTHER" id="PTHR44846">
    <property type="entry name" value="MANNOSYL-D-GLYCERATE TRANSPORT/METABOLISM SYSTEM REPRESSOR MNGR-RELATED"/>
    <property type="match status" value="1"/>
</dbReference>
<dbReference type="InterPro" id="IPR036388">
    <property type="entry name" value="WH-like_DNA-bd_sf"/>
</dbReference>
<dbReference type="Gene3D" id="3.40.1410.10">
    <property type="entry name" value="Chorismate lyase-like"/>
    <property type="match status" value="1"/>
</dbReference>
<dbReference type="InterPro" id="IPR036390">
    <property type="entry name" value="WH_DNA-bd_sf"/>
</dbReference>
<accession>A0A075LMJ1</accession>
<name>A0A075LMJ1_9BACI</name>
<dbReference type="Gene3D" id="1.10.10.10">
    <property type="entry name" value="Winged helix-like DNA-binding domain superfamily/Winged helix DNA-binding domain"/>
    <property type="match status" value="1"/>
</dbReference>
<dbReference type="InterPro" id="IPR050679">
    <property type="entry name" value="Bact_HTH_transcr_reg"/>
</dbReference>
<dbReference type="Proteomes" id="UP000027980">
    <property type="component" value="Chromosome"/>
</dbReference>
<dbReference type="GeneID" id="34221859"/>
<dbReference type="OrthoDB" id="9815017at2"/>
<dbReference type="KEGG" id="tap:GZ22_15975"/>
<keyword evidence="4" id="KW-0804">Transcription</keyword>
<gene>
    <name evidence="6" type="ORF">GZ22_15975</name>
</gene>
<dbReference type="Pfam" id="PF00392">
    <property type="entry name" value="GntR"/>
    <property type="match status" value="1"/>
</dbReference>
<dbReference type="AlphaFoldDB" id="A0A075LMJ1"/>
<dbReference type="SUPFAM" id="SSF46785">
    <property type="entry name" value="Winged helix' DNA-binding domain"/>
    <property type="match status" value="1"/>
</dbReference>
<dbReference type="FunFam" id="1.10.10.10:FF:000079">
    <property type="entry name" value="GntR family transcriptional regulator"/>
    <property type="match status" value="1"/>
</dbReference>
<dbReference type="RefSeq" id="WP_038564350.1">
    <property type="nucleotide sequence ID" value="NZ_CP008876.1"/>
</dbReference>
<evidence type="ECO:0000313" key="7">
    <source>
        <dbReference type="Proteomes" id="UP000027980"/>
    </source>
</evidence>
<organism evidence="6 7">
    <name type="scientific">Terribacillus saccharophilus</name>
    <dbReference type="NCBI Taxonomy" id="361277"/>
    <lineage>
        <taxon>Bacteria</taxon>
        <taxon>Bacillati</taxon>
        <taxon>Bacillota</taxon>
        <taxon>Bacilli</taxon>
        <taxon>Bacillales</taxon>
        <taxon>Bacillaceae</taxon>
        <taxon>Terribacillus</taxon>
    </lineage>
</organism>
<dbReference type="Pfam" id="PF07702">
    <property type="entry name" value="UTRA"/>
    <property type="match status" value="1"/>
</dbReference>
<dbReference type="InterPro" id="IPR028978">
    <property type="entry name" value="Chorismate_lyase_/UTRA_dom_sf"/>
</dbReference>
<dbReference type="EMBL" id="CP008876">
    <property type="protein sequence ID" value="AIF67980.1"/>
    <property type="molecule type" value="Genomic_DNA"/>
</dbReference>
<evidence type="ECO:0000256" key="4">
    <source>
        <dbReference type="ARBA" id="ARBA00023163"/>
    </source>
</evidence>
<reference evidence="6 7" key="1">
    <citation type="submission" date="2014-07" db="EMBL/GenBank/DDBJ databases">
        <title>Complete genome sequence of a moderately halophilic bacterium Terribacillus aidingensis MP602, isolated from Cryptomeria fortunei in Tianmu mountain in China.</title>
        <authorList>
            <person name="Wang Y."/>
            <person name="Lu P."/>
            <person name="Zhang L."/>
        </authorList>
    </citation>
    <scope>NUCLEOTIDE SEQUENCE [LARGE SCALE GENOMIC DNA]</scope>
    <source>
        <strain evidence="6 7">MP602</strain>
    </source>
</reference>